<dbReference type="GeneID" id="102000446"/>
<evidence type="ECO:0000259" key="2">
    <source>
        <dbReference type="PROSITE" id="PS00214"/>
    </source>
</evidence>
<feature type="domain" description="Cytosolic fatty-acid binding proteins" evidence="2">
    <location>
        <begin position="53"/>
        <end position="70"/>
    </location>
</feature>
<proteinExistence type="predicted"/>
<reference evidence="4" key="1">
    <citation type="submission" date="2025-08" db="UniProtKB">
        <authorList>
            <consortium name="RefSeq"/>
        </authorList>
    </citation>
    <scope>IDENTIFICATION</scope>
</reference>
<dbReference type="InterPro" id="IPR000463">
    <property type="entry name" value="Fatty_acid-bd"/>
</dbReference>
<dbReference type="RefSeq" id="XP_013207210.1">
    <property type="nucleotide sequence ID" value="XM_013351756.2"/>
</dbReference>
<organism evidence="3 4">
    <name type="scientific">Microtus ochrogaster</name>
    <name type="common">Prairie vole</name>
    <dbReference type="NCBI Taxonomy" id="79684"/>
    <lineage>
        <taxon>Eukaryota</taxon>
        <taxon>Metazoa</taxon>
        <taxon>Chordata</taxon>
        <taxon>Craniata</taxon>
        <taxon>Vertebrata</taxon>
        <taxon>Euteleostomi</taxon>
        <taxon>Mammalia</taxon>
        <taxon>Eutheria</taxon>
        <taxon>Euarchontoglires</taxon>
        <taxon>Glires</taxon>
        <taxon>Rodentia</taxon>
        <taxon>Myomorpha</taxon>
        <taxon>Muroidea</taxon>
        <taxon>Cricetidae</taxon>
        <taxon>Arvicolinae</taxon>
        <taxon>Microtus</taxon>
    </lineage>
</organism>
<sequence length="117" mass="13029">MRISYWLSGTSPLQGDLSRGGARSRTAPPPPRSPCCCFRACPPAMASIKDLEGRWRLTESQGFEEYMKELDHLHLHRRCPGPAPELGREGKHNNQKSEGWKAGGGLCHEQCHLYSGL</sequence>
<dbReference type="Proteomes" id="UP000694915">
    <property type="component" value="Linkage group LG5"/>
</dbReference>
<keyword evidence="3" id="KW-1185">Reference proteome</keyword>
<protein>
    <submittedName>
        <fullName evidence="4">Uncharacterized protein LOC102000446 isoform X2</fullName>
    </submittedName>
</protein>
<evidence type="ECO:0000313" key="4">
    <source>
        <dbReference type="RefSeq" id="XP_013207210.1"/>
    </source>
</evidence>
<evidence type="ECO:0000313" key="3">
    <source>
        <dbReference type="Proteomes" id="UP000694915"/>
    </source>
</evidence>
<feature type="region of interest" description="Disordered" evidence="1">
    <location>
        <begin position="1"/>
        <end position="32"/>
    </location>
</feature>
<dbReference type="PROSITE" id="PS00214">
    <property type="entry name" value="FABP"/>
    <property type="match status" value="1"/>
</dbReference>
<gene>
    <name evidence="4" type="primary">LOC102000446</name>
</gene>
<evidence type="ECO:0000256" key="1">
    <source>
        <dbReference type="SAM" id="MobiDB-lite"/>
    </source>
</evidence>
<name>A0ABM1AS11_MICOH</name>
<accession>A0ABM1AS11</accession>